<dbReference type="Pfam" id="PF12802">
    <property type="entry name" value="MarR_2"/>
    <property type="match status" value="1"/>
</dbReference>
<dbReference type="PRINTS" id="PR00598">
    <property type="entry name" value="HTHMARR"/>
</dbReference>
<evidence type="ECO:0000256" key="3">
    <source>
        <dbReference type="ARBA" id="ARBA00023163"/>
    </source>
</evidence>
<dbReference type="PANTHER" id="PTHR42756">
    <property type="entry name" value="TRANSCRIPTIONAL REGULATOR, MARR"/>
    <property type="match status" value="1"/>
</dbReference>
<dbReference type="SUPFAM" id="SSF46785">
    <property type="entry name" value="Winged helix' DNA-binding domain"/>
    <property type="match status" value="1"/>
</dbReference>
<evidence type="ECO:0000313" key="6">
    <source>
        <dbReference type="Proteomes" id="UP000823915"/>
    </source>
</evidence>
<feature type="domain" description="HTH marR-type" evidence="4">
    <location>
        <begin position="4"/>
        <end position="141"/>
    </location>
</feature>
<proteinExistence type="predicted"/>
<dbReference type="PANTHER" id="PTHR42756:SF1">
    <property type="entry name" value="TRANSCRIPTIONAL REPRESSOR OF EMRAB OPERON"/>
    <property type="match status" value="1"/>
</dbReference>
<dbReference type="AlphaFoldDB" id="A0A9D1YBG8"/>
<dbReference type="Proteomes" id="UP000823915">
    <property type="component" value="Unassembled WGS sequence"/>
</dbReference>
<dbReference type="PROSITE" id="PS50995">
    <property type="entry name" value="HTH_MARR_2"/>
    <property type="match status" value="1"/>
</dbReference>
<dbReference type="InterPro" id="IPR036388">
    <property type="entry name" value="WH-like_DNA-bd_sf"/>
</dbReference>
<dbReference type="GO" id="GO:0003677">
    <property type="term" value="F:DNA binding"/>
    <property type="evidence" value="ECO:0007669"/>
    <property type="project" value="UniProtKB-KW"/>
</dbReference>
<dbReference type="InterPro" id="IPR000835">
    <property type="entry name" value="HTH_MarR-typ"/>
</dbReference>
<dbReference type="Gene3D" id="1.10.10.10">
    <property type="entry name" value="Winged helix-like DNA-binding domain superfamily/Winged helix DNA-binding domain"/>
    <property type="match status" value="1"/>
</dbReference>
<name>A0A9D1YBG8_9FIRM</name>
<dbReference type="GO" id="GO:0003700">
    <property type="term" value="F:DNA-binding transcription factor activity"/>
    <property type="evidence" value="ECO:0007669"/>
    <property type="project" value="InterPro"/>
</dbReference>
<evidence type="ECO:0000256" key="1">
    <source>
        <dbReference type="ARBA" id="ARBA00023015"/>
    </source>
</evidence>
<protein>
    <submittedName>
        <fullName evidence="5">MarR family transcriptional regulator</fullName>
    </submittedName>
</protein>
<keyword evidence="2" id="KW-0238">DNA-binding</keyword>
<accession>A0A9D1YBG8</accession>
<reference evidence="5" key="1">
    <citation type="journal article" date="2021" name="PeerJ">
        <title>Extensive microbial diversity within the chicken gut microbiome revealed by metagenomics and culture.</title>
        <authorList>
            <person name="Gilroy R."/>
            <person name="Ravi A."/>
            <person name="Getino M."/>
            <person name="Pursley I."/>
            <person name="Horton D.L."/>
            <person name="Alikhan N.F."/>
            <person name="Baker D."/>
            <person name="Gharbi K."/>
            <person name="Hall N."/>
            <person name="Watson M."/>
            <person name="Adriaenssens E.M."/>
            <person name="Foster-Nyarko E."/>
            <person name="Jarju S."/>
            <person name="Secka A."/>
            <person name="Antonio M."/>
            <person name="Oren A."/>
            <person name="Chaudhuri R.R."/>
            <person name="La Ragione R."/>
            <person name="Hildebrand F."/>
            <person name="Pallen M.J."/>
        </authorList>
    </citation>
    <scope>NUCLEOTIDE SEQUENCE</scope>
    <source>
        <strain evidence="5">1282</strain>
    </source>
</reference>
<evidence type="ECO:0000259" key="4">
    <source>
        <dbReference type="PROSITE" id="PS50995"/>
    </source>
</evidence>
<keyword evidence="3" id="KW-0804">Transcription</keyword>
<comment type="caution">
    <text evidence="5">The sequence shown here is derived from an EMBL/GenBank/DDBJ whole genome shotgun (WGS) entry which is preliminary data.</text>
</comment>
<gene>
    <name evidence="5" type="ORF">H9838_02680</name>
</gene>
<evidence type="ECO:0000256" key="2">
    <source>
        <dbReference type="ARBA" id="ARBA00023125"/>
    </source>
</evidence>
<sequence>MDRREEIGFQLHRLSRLTKRLVDRETHAQGEDQISGIQGWIIGYLYENQGKDVFQRDLQAHFSVRRSTVTGLLQLMEKKGLITRSSVAQDARLKKIQLTPRAIQHHERIVASIQSVENRISQGLTPQERKTFLSLCEKIAQNLEGEQ</sequence>
<organism evidence="5 6">
    <name type="scientific">Candidatus Acutalibacter pullistercoris</name>
    <dbReference type="NCBI Taxonomy" id="2838418"/>
    <lineage>
        <taxon>Bacteria</taxon>
        <taxon>Bacillati</taxon>
        <taxon>Bacillota</taxon>
        <taxon>Clostridia</taxon>
        <taxon>Eubacteriales</taxon>
        <taxon>Acutalibacteraceae</taxon>
        <taxon>Acutalibacter</taxon>
    </lineage>
</organism>
<dbReference type="InterPro" id="IPR036390">
    <property type="entry name" value="WH_DNA-bd_sf"/>
</dbReference>
<evidence type="ECO:0000313" key="5">
    <source>
        <dbReference type="EMBL" id="HIY26061.1"/>
    </source>
</evidence>
<dbReference type="EMBL" id="DXDU01000045">
    <property type="protein sequence ID" value="HIY26061.1"/>
    <property type="molecule type" value="Genomic_DNA"/>
</dbReference>
<reference evidence="5" key="2">
    <citation type="submission" date="2021-04" db="EMBL/GenBank/DDBJ databases">
        <authorList>
            <person name="Gilroy R."/>
        </authorList>
    </citation>
    <scope>NUCLEOTIDE SEQUENCE</scope>
    <source>
        <strain evidence="5">1282</strain>
    </source>
</reference>
<dbReference type="SMART" id="SM00347">
    <property type="entry name" value="HTH_MARR"/>
    <property type="match status" value="1"/>
</dbReference>
<keyword evidence="1" id="KW-0805">Transcription regulation</keyword>